<dbReference type="Proteomes" id="UP000220157">
    <property type="component" value="Unassembled WGS sequence"/>
</dbReference>
<accession>A0A2A7A4V1</accession>
<dbReference type="EMBL" id="NMTW01000053">
    <property type="protein sequence ID" value="PDX74147.1"/>
    <property type="molecule type" value="Genomic_DNA"/>
</dbReference>
<evidence type="ECO:0000313" key="3">
    <source>
        <dbReference type="Proteomes" id="UP000220005"/>
    </source>
</evidence>
<gene>
    <name evidence="1" type="ORF">CGS56_13975</name>
    <name evidence="2" type="ORF">CGS58_06925</name>
</gene>
<comment type="caution">
    <text evidence="1">The sequence shown here is derived from an EMBL/GenBank/DDBJ whole genome shotgun (WGS) entry which is preliminary data.</text>
</comment>
<evidence type="ECO:0000313" key="4">
    <source>
        <dbReference type="Proteomes" id="UP000220157"/>
    </source>
</evidence>
<sequence length="490" mass="52634">MAYQHGITVLEQATSLTAPIEGDSAIQVVFGTAPINLAEDPYSATNVPIIAYSYAEAVKQLGFSYDFKKYTLCQSIYASFQLYAVAPVIFVNVLDPKKHKKQNAASTVPVENMQATVQVDGILADTVSVKKDTESGTALKVNTDYVTEFDSNGYLVITLTATGAGKDAKSLSVTSTSIDPTAVTAADVVGGYNASTGAETGMELVRQIYPKFGVTPGLLLAPGWSHDPDVGLVLAAKCVEINGVFKCECIVDIDSTTEKGAKVYTEVKAKKEGAGVSSEHAYPLWPCFRVGSYILWASAVAAARTAYLDAANDNVPYLSPSNKTISITGTCLADGTEVVLDQVQANALNGVGVTTAINQNGWRLWGNNTAAYPGSTDPKDRWFCCRRFFSWWGNSFIRTYIQYVDGPVSVQLVENIVDSENIRGNSYVAQNKCAGAHIDFRAEENTATDIISGEVKFHQKLAPFVPAEDITNTLEFDPDMLYASINGGSN</sequence>
<reference evidence="1" key="2">
    <citation type="submission" date="2017-07" db="EMBL/GenBank/DDBJ databases">
        <authorList>
            <person name="Sun Z.S."/>
            <person name="Albrecht U."/>
            <person name="Echele G."/>
            <person name="Lee C.C."/>
        </authorList>
    </citation>
    <scope>NUCLEOTIDE SEQUENCE</scope>
    <source>
        <strain evidence="1">CNCM I 4573</strain>
        <strain evidence="2">CNCM I 4575</strain>
    </source>
</reference>
<protein>
    <submittedName>
        <fullName evidence="1">Phage tail protein</fullName>
    </submittedName>
</protein>
<evidence type="ECO:0000313" key="1">
    <source>
        <dbReference type="EMBL" id="PDX74147.1"/>
    </source>
</evidence>
<dbReference type="InterPro" id="IPR052042">
    <property type="entry name" value="Tail_sheath_structural"/>
</dbReference>
<dbReference type="Proteomes" id="UP000220005">
    <property type="component" value="Unassembled WGS sequence"/>
</dbReference>
<dbReference type="EMBL" id="NMTY01000015">
    <property type="protein sequence ID" value="PDX81418.1"/>
    <property type="molecule type" value="Genomic_DNA"/>
</dbReference>
<reference evidence="3 4" key="1">
    <citation type="journal article" date="2017" name="Front. Microbiol.">
        <title>New Insights into the Diversity of the Genus Faecalibacterium.</title>
        <authorList>
            <person name="Benevides L."/>
            <person name="Burman S."/>
            <person name="Martin R."/>
            <person name="Robert V."/>
            <person name="Thomas M."/>
            <person name="Miquel S."/>
            <person name="Chain F."/>
            <person name="Sokol H."/>
            <person name="Bermudez-Humaran L.G."/>
            <person name="Morrison M."/>
            <person name="Langella P."/>
            <person name="Azevedo V.A."/>
            <person name="Chatel J.M."/>
            <person name="Soares S."/>
        </authorList>
    </citation>
    <scope>NUCLEOTIDE SEQUENCE [LARGE SCALE GENOMIC DNA]</scope>
    <source>
        <strain evidence="1 4">CNCM I 4573</strain>
        <strain evidence="2 3">CNCM I 4575</strain>
    </source>
</reference>
<dbReference type="PANTHER" id="PTHR35861:SF1">
    <property type="entry name" value="PHAGE TAIL SHEATH PROTEIN"/>
    <property type="match status" value="1"/>
</dbReference>
<proteinExistence type="predicted"/>
<dbReference type="RefSeq" id="WP_097786154.1">
    <property type="nucleotide sequence ID" value="NZ_NMTW01000053.1"/>
</dbReference>
<evidence type="ECO:0000313" key="2">
    <source>
        <dbReference type="EMBL" id="PDX81418.1"/>
    </source>
</evidence>
<organism evidence="1 4">
    <name type="scientific">Faecalibacterium prausnitzii</name>
    <dbReference type="NCBI Taxonomy" id="853"/>
    <lineage>
        <taxon>Bacteria</taxon>
        <taxon>Bacillati</taxon>
        <taxon>Bacillota</taxon>
        <taxon>Clostridia</taxon>
        <taxon>Eubacteriales</taxon>
        <taxon>Oscillospiraceae</taxon>
        <taxon>Faecalibacterium</taxon>
    </lineage>
</organism>
<name>A0A2A7A4V1_9FIRM</name>
<dbReference type="AlphaFoldDB" id="A0A2A7A4V1"/>
<dbReference type="PANTHER" id="PTHR35861">
    <property type="match status" value="1"/>
</dbReference>